<dbReference type="RefSeq" id="WP_035844779.1">
    <property type="nucleotide sequence ID" value="NZ_BNAB01000007.1"/>
</dbReference>
<organism evidence="2 5">
    <name type="scientific">Allgaiera indica</name>
    <dbReference type="NCBI Taxonomy" id="765699"/>
    <lineage>
        <taxon>Bacteria</taxon>
        <taxon>Pseudomonadati</taxon>
        <taxon>Pseudomonadota</taxon>
        <taxon>Alphaproteobacteria</taxon>
        <taxon>Rhodobacterales</taxon>
        <taxon>Paracoccaceae</taxon>
        <taxon>Allgaiera</taxon>
    </lineage>
</organism>
<dbReference type="EMBL" id="BNAB01000007">
    <property type="protein sequence ID" value="GHE01744.1"/>
    <property type="molecule type" value="Genomic_DNA"/>
</dbReference>
<dbReference type="EMBL" id="FNOB01000008">
    <property type="protein sequence ID" value="SDW93813.1"/>
    <property type="molecule type" value="Genomic_DNA"/>
</dbReference>
<evidence type="ECO:0000313" key="4">
    <source>
        <dbReference type="Proteomes" id="UP000199541"/>
    </source>
</evidence>
<evidence type="ECO:0000313" key="2">
    <source>
        <dbReference type="EMBL" id="GHE01744.1"/>
    </source>
</evidence>
<name>A0AAN4ZZA8_9RHOB</name>
<accession>A0AAN4ZZA8</accession>
<evidence type="ECO:0000313" key="5">
    <source>
        <dbReference type="Proteomes" id="UP000634647"/>
    </source>
</evidence>
<dbReference type="Proteomes" id="UP000199541">
    <property type="component" value="Unassembled WGS sequence"/>
</dbReference>
<keyword evidence="4" id="KW-1185">Reference proteome</keyword>
<dbReference type="Proteomes" id="UP000634647">
    <property type="component" value="Unassembled WGS sequence"/>
</dbReference>
<evidence type="ECO:0000256" key="1">
    <source>
        <dbReference type="SAM" id="MobiDB-lite"/>
    </source>
</evidence>
<evidence type="ECO:0000313" key="3">
    <source>
        <dbReference type="EMBL" id="SDW93813.1"/>
    </source>
</evidence>
<gene>
    <name evidence="2" type="ORF">GCM10008024_18710</name>
    <name evidence="3" type="ORF">SAMN05444006_10875</name>
</gene>
<proteinExistence type="predicted"/>
<evidence type="ECO:0008006" key="6">
    <source>
        <dbReference type="Google" id="ProtNLM"/>
    </source>
</evidence>
<dbReference type="AlphaFoldDB" id="A0AAN4ZZA8"/>
<reference evidence="2" key="1">
    <citation type="journal article" date="2014" name="Int. J. Syst. Evol. Microbiol.">
        <title>Complete genome sequence of Corynebacterium casei LMG S-19264T (=DSM 44701T), isolated from a smear-ripened cheese.</title>
        <authorList>
            <consortium name="US DOE Joint Genome Institute (JGI-PGF)"/>
            <person name="Walter F."/>
            <person name="Albersmeier A."/>
            <person name="Kalinowski J."/>
            <person name="Ruckert C."/>
        </authorList>
    </citation>
    <scope>NUCLEOTIDE SEQUENCE</scope>
    <source>
        <strain evidence="2">CGMCC 1.10859</strain>
    </source>
</reference>
<sequence length="115" mass="11810">MAGHDPIARLGALLDEEAEALRCADFAALAALTQTKAELTAQVEAIASGDSPELAALADKARRNAASLRAAIAGVRAARLRVGELARAAQGTATYDCQGRKSLHPAGPGRADHRA</sequence>
<comment type="caution">
    <text evidence="2">The sequence shown here is derived from an EMBL/GenBank/DDBJ whole genome shotgun (WGS) entry which is preliminary data.</text>
</comment>
<protein>
    <recommendedName>
        <fullName evidence="6">FlgN protein</fullName>
    </recommendedName>
</protein>
<reference evidence="3 4" key="2">
    <citation type="submission" date="2016-10" db="EMBL/GenBank/DDBJ databases">
        <authorList>
            <person name="Varghese N."/>
            <person name="Submissions S."/>
        </authorList>
    </citation>
    <scope>NUCLEOTIDE SEQUENCE [LARGE SCALE GENOMIC DNA]</scope>
    <source>
        <strain evidence="3 4">DSM 24802</strain>
    </source>
</reference>
<reference evidence="2" key="3">
    <citation type="submission" date="2023-06" db="EMBL/GenBank/DDBJ databases">
        <authorList>
            <person name="Sun Q."/>
            <person name="Zhou Y."/>
        </authorList>
    </citation>
    <scope>NUCLEOTIDE SEQUENCE</scope>
    <source>
        <strain evidence="2">CGMCC 1.10859</strain>
    </source>
</reference>
<feature type="region of interest" description="Disordered" evidence="1">
    <location>
        <begin position="96"/>
        <end position="115"/>
    </location>
</feature>